<evidence type="ECO:0000259" key="8">
    <source>
        <dbReference type="Pfam" id="PF00460"/>
    </source>
</evidence>
<sequence length="261" mass="27709">MIRSLWTGTTGMHGQQLNIDVIANNLANVSTTGFKKSKADFQDLLYQTMKVPGSQTSTDTESPTGILIGLGVKPAAVTKIFTQGDLILTENELDVAIEGNGFLQIEMPNGNTAYTRAGALKRDSNGRLTNSDGYPVLPTITIPDGSRQITISETGIVSALIGDDTVSTELGTMELATFTNPAGLAAIGKNLFEETSASGTAQTGTPGEDGYGTLLQTYLEGSNVNIVEEIANMITTQRAYEINSKTIQTSDEMMQTTNNLV</sequence>
<dbReference type="KEGG" id="dbk:DGMP_12800"/>
<comment type="subunit">
    <text evidence="5">The basal body constitutes a major portion of the flagellar organelle and consists of four rings (L,P,S, and M) mounted on a central rod. The rod consists of about 26 subunits of FlgG in the distal portion, and FlgB, FlgC and FlgF are thought to build up the proximal portion of the rod with about 6 subunits each.</text>
</comment>
<dbReference type="Pfam" id="PF06429">
    <property type="entry name" value="Flg_bbr_C"/>
    <property type="match status" value="1"/>
</dbReference>
<dbReference type="EMBL" id="AP024086">
    <property type="protein sequence ID" value="BCL60587.1"/>
    <property type="molecule type" value="Genomic_DNA"/>
</dbReference>
<dbReference type="RefSeq" id="WP_228856703.1">
    <property type="nucleotide sequence ID" value="NZ_AP024086.1"/>
</dbReference>
<feature type="domain" description="Flagellar basal body rod protein N-terminal" evidence="8">
    <location>
        <begin position="7"/>
        <end position="35"/>
    </location>
</feature>
<evidence type="ECO:0000313" key="11">
    <source>
        <dbReference type="EMBL" id="BCL60587.1"/>
    </source>
</evidence>
<keyword evidence="11" id="KW-0282">Flagellum</keyword>
<dbReference type="PROSITE" id="PS00588">
    <property type="entry name" value="FLAGELLA_BB_ROD"/>
    <property type="match status" value="1"/>
</dbReference>
<gene>
    <name evidence="11" type="primary">flgG</name>
    <name evidence="11" type="ORF">DGMP_12800</name>
</gene>
<dbReference type="InterPro" id="IPR010930">
    <property type="entry name" value="Flg_bb/hook_C_dom"/>
</dbReference>
<dbReference type="GO" id="GO:0071978">
    <property type="term" value="P:bacterial-type flagellum-dependent swarming motility"/>
    <property type="evidence" value="ECO:0007669"/>
    <property type="project" value="TreeGrafter"/>
</dbReference>
<dbReference type="GO" id="GO:0009426">
    <property type="term" value="C:bacterial-type flagellum basal body, distal rod"/>
    <property type="evidence" value="ECO:0007669"/>
    <property type="project" value="UniProtKB-UniRule"/>
</dbReference>
<protein>
    <recommendedName>
        <fullName evidence="3 6">Flagellar basal-body rod protein FlgG</fullName>
    </recommendedName>
</protein>
<evidence type="ECO:0000256" key="3">
    <source>
        <dbReference type="ARBA" id="ARBA00017948"/>
    </source>
</evidence>
<dbReference type="InterPro" id="IPR019776">
    <property type="entry name" value="Flagellar_basal_body_rod_CS"/>
</dbReference>
<comment type="subcellular location">
    <subcellularLocation>
        <location evidence="1 7">Bacterial flagellum basal body</location>
    </subcellularLocation>
</comment>
<evidence type="ECO:0000313" key="12">
    <source>
        <dbReference type="Proteomes" id="UP000826725"/>
    </source>
</evidence>
<proteinExistence type="inferred from homology"/>
<evidence type="ECO:0000256" key="5">
    <source>
        <dbReference type="ARBA" id="ARBA00025933"/>
    </source>
</evidence>
<reference evidence="11" key="1">
    <citation type="submission" date="2020-09" db="EMBL/GenBank/DDBJ databases">
        <title>Desulfogranum mesoprofundum gen. nov., sp. nov., a novel mesophilic, sulfate-reducing chemolithoautotroph isolated from a deep-sea hydrothermal vent chimney in the Suiyo Seamount.</title>
        <authorList>
            <person name="Hashimoto Y."/>
            <person name="Nakagawa S."/>
        </authorList>
    </citation>
    <scope>NUCLEOTIDE SEQUENCE</scope>
    <source>
        <strain evidence="11">KT2</strain>
    </source>
</reference>
<evidence type="ECO:0000259" key="10">
    <source>
        <dbReference type="Pfam" id="PF22692"/>
    </source>
</evidence>
<dbReference type="PANTHER" id="PTHR30435:SF19">
    <property type="entry name" value="FLAGELLAR BASAL-BODY ROD PROTEIN FLGG"/>
    <property type="match status" value="1"/>
</dbReference>
<name>A0A8D5FVD3_9BACT</name>
<dbReference type="Proteomes" id="UP000826725">
    <property type="component" value="Chromosome"/>
</dbReference>
<dbReference type="Pfam" id="PF22692">
    <property type="entry name" value="LlgE_F_G_D1"/>
    <property type="match status" value="1"/>
</dbReference>
<dbReference type="InterPro" id="IPR020013">
    <property type="entry name" value="Flagellar_FlgE/F/G"/>
</dbReference>
<evidence type="ECO:0000259" key="9">
    <source>
        <dbReference type="Pfam" id="PF06429"/>
    </source>
</evidence>
<organism evidence="11 12">
    <name type="scientific">Desulfomarina profundi</name>
    <dbReference type="NCBI Taxonomy" id="2772557"/>
    <lineage>
        <taxon>Bacteria</taxon>
        <taxon>Pseudomonadati</taxon>
        <taxon>Thermodesulfobacteriota</taxon>
        <taxon>Desulfobulbia</taxon>
        <taxon>Desulfobulbales</taxon>
        <taxon>Desulfobulbaceae</taxon>
        <taxon>Desulfomarina</taxon>
    </lineage>
</organism>
<keyword evidence="11" id="KW-0969">Cilium</keyword>
<evidence type="ECO:0000256" key="1">
    <source>
        <dbReference type="ARBA" id="ARBA00004117"/>
    </source>
</evidence>
<evidence type="ECO:0000256" key="2">
    <source>
        <dbReference type="ARBA" id="ARBA00009677"/>
    </source>
</evidence>
<dbReference type="InterPro" id="IPR012834">
    <property type="entry name" value="FlgG_G_neg"/>
</dbReference>
<dbReference type="Pfam" id="PF00460">
    <property type="entry name" value="Flg_bb_rod"/>
    <property type="match status" value="1"/>
</dbReference>
<feature type="domain" description="Flagellar hook protein FlgE/F/G-like D1" evidence="10">
    <location>
        <begin position="96"/>
        <end position="159"/>
    </location>
</feature>
<dbReference type="NCBIfam" id="TIGR02488">
    <property type="entry name" value="flgG_G_neg"/>
    <property type="match status" value="1"/>
</dbReference>
<dbReference type="NCBIfam" id="TIGR03506">
    <property type="entry name" value="FlgEFG_subfam"/>
    <property type="match status" value="2"/>
</dbReference>
<keyword evidence="4 7" id="KW-0975">Bacterial flagellum</keyword>
<evidence type="ECO:0000256" key="7">
    <source>
        <dbReference type="RuleBase" id="RU362116"/>
    </source>
</evidence>
<dbReference type="InterPro" id="IPR001444">
    <property type="entry name" value="Flag_bb_rod_N"/>
</dbReference>
<dbReference type="AlphaFoldDB" id="A0A8D5FVD3"/>
<comment type="similarity">
    <text evidence="2 7">Belongs to the flagella basal body rod proteins family.</text>
</comment>
<keyword evidence="11" id="KW-0966">Cell projection</keyword>
<keyword evidence="12" id="KW-1185">Reference proteome</keyword>
<dbReference type="PANTHER" id="PTHR30435">
    <property type="entry name" value="FLAGELLAR PROTEIN"/>
    <property type="match status" value="1"/>
</dbReference>
<accession>A0A8D5FVD3</accession>
<evidence type="ECO:0000256" key="6">
    <source>
        <dbReference type="NCBIfam" id="TIGR02488"/>
    </source>
</evidence>
<feature type="domain" description="Flagellar basal-body/hook protein C-terminal" evidence="9">
    <location>
        <begin position="216"/>
        <end position="260"/>
    </location>
</feature>
<dbReference type="InterPro" id="IPR053967">
    <property type="entry name" value="LlgE_F_G-like_D1"/>
</dbReference>
<evidence type="ECO:0000256" key="4">
    <source>
        <dbReference type="ARBA" id="ARBA00023143"/>
    </source>
</evidence>